<gene>
    <name evidence="3" type="ORF">SGADD02_02064</name>
    <name evidence="4" type="ORF">SGADD03_00998</name>
</gene>
<keyword evidence="1" id="KW-0238">DNA-binding</keyword>
<dbReference type="PROSITE" id="PS50943">
    <property type="entry name" value="HTH_CROC1"/>
    <property type="match status" value="1"/>
</dbReference>
<dbReference type="Proteomes" id="UP000070198">
    <property type="component" value="Unassembled WGS sequence"/>
</dbReference>
<dbReference type="EMBL" id="LQOF01000410">
    <property type="protein sequence ID" value="KXT64434.1"/>
    <property type="molecule type" value="Genomic_DNA"/>
</dbReference>
<dbReference type="Pfam" id="PF01381">
    <property type="entry name" value="HTH_3"/>
    <property type="match status" value="1"/>
</dbReference>
<protein>
    <recommendedName>
        <fullName evidence="2">HTH cro/C1-type domain-containing protein</fullName>
    </recommendedName>
</protein>
<evidence type="ECO:0000313" key="3">
    <source>
        <dbReference type="EMBL" id="KXT64434.1"/>
    </source>
</evidence>
<name>A0A139R378_9STRE</name>
<dbReference type="GO" id="GO:0003677">
    <property type="term" value="F:DNA binding"/>
    <property type="evidence" value="ECO:0007669"/>
    <property type="project" value="UniProtKB-KW"/>
</dbReference>
<dbReference type="InterPro" id="IPR001387">
    <property type="entry name" value="Cro/C1-type_HTH"/>
</dbReference>
<dbReference type="PATRIC" id="fig|315405.11.peg.2400"/>
<evidence type="ECO:0000313" key="4">
    <source>
        <dbReference type="EMBL" id="KXU09143.1"/>
    </source>
</evidence>
<reference evidence="5 6" key="1">
    <citation type="submission" date="2016-01" db="EMBL/GenBank/DDBJ databases">
        <title>Highly variable Streptococcus oralis are common among viridans streptococci isolated from primates.</title>
        <authorList>
            <person name="Denapaite D."/>
            <person name="Rieger M."/>
            <person name="Koendgen S."/>
            <person name="Brueckner R."/>
            <person name="Ochigava I."/>
            <person name="Kappeler P."/>
            <person name="Maetz-Rensing K."/>
            <person name="Leendertz F."/>
            <person name="Hakenbeck R."/>
        </authorList>
    </citation>
    <scope>NUCLEOTIDE SEQUENCE [LARGE SCALE GENOMIC DNA]</scope>
    <source>
        <strain evidence="3 5">DD02</strain>
        <strain evidence="4 6">DD03</strain>
    </source>
</reference>
<dbReference type="EMBL" id="LQXV01000167">
    <property type="protein sequence ID" value="KXU09143.1"/>
    <property type="molecule type" value="Genomic_DNA"/>
</dbReference>
<evidence type="ECO:0000313" key="5">
    <source>
        <dbReference type="Proteomes" id="UP000070198"/>
    </source>
</evidence>
<evidence type="ECO:0000256" key="1">
    <source>
        <dbReference type="ARBA" id="ARBA00023125"/>
    </source>
</evidence>
<evidence type="ECO:0000259" key="2">
    <source>
        <dbReference type="PROSITE" id="PS50943"/>
    </source>
</evidence>
<feature type="domain" description="HTH cro/C1-type" evidence="2">
    <location>
        <begin position="11"/>
        <end position="65"/>
    </location>
</feature>
<sequence>MWNQKNFMENLKRLRQMNHLTQEQLALKVGVSREVVTKWENGKMNPSLKSVVKLAEFFKVSVDDLLGIKRS</sequence>
<dbReference type="SMART" id="SM00530">
    <property type="entry name" value="HTH_XRE"/>
    <property type="match status" value="1"/>
</dbReference>
<dbReference type="CDD" id="cd00093">
    <property type="entry name" value="HTH_XRE"/>
    <property type="match status" value="1"/>
</dbReference>
<dbReference type="SUPFAM" id="SSF47413">
    <property type="entry name" value="lambda repressor-like DNA-binding domains"/>
    <property type="match status" value="1"/>
</dbReference>
<comment type="caution">
    <text evidence="4">The sequence shown here is derived from an EMBL/GenBank/DDBJ whole genome shotgun (WGS) entry which is preliminary data.</text>
</comment>
<dbReference type="AlphaFoldDB" id="A0A139R378"/>
<organism evidence="4 6">
    <name type="scientific">Streptococcus gallolyticus</name>
    <dbReference type="NCBI Taxonomy" id="315405"/>
    <lineage>
        <taxon>Bacteria</taxon>
        <taxon>Bacillati</taxon>
        <taxon>Bacillota</taxon>
        <taxon>Bacilli</taxon>
        <taxon>Lactobacillales</taxon>
        <taxon>Streptococcaceae</taxon>
        <taxon>Streptococcus</taxon>
    </lineage>
</organism>
<accession>A0A139R378</accession>
<dbReference type="PANTHER" id="PTHR46558">
    <property type="entry name" value="TRACRIPTIONAL REGULATORY PROTEIN-RELATED-RELATED"/>
    <property type="match status" value="1"/>
</dbReference>
<dbReference type="Gene3D" id="1.10.260.40">
    <property type="entry name" value="lambda repressor-like DNA-binding domains"/>
    <property type="match status" value="1"/>
</dbReference>
<dbReference type="PANTHER" id="PTHR46558:SF11">
    <property type="entry name" value="HTH-TYPE TRANSCRIPTIONAL REGULATOR XRE"/>
    <property type="match status" value="1"/>
</dbReference>
<proteinExistence type="predicted"/>
<evidence type="ECO:0000313" key="6">
    <source>
        <dbReference type="Proteomes" id="UP000071927"/>
    </source>
</evidence>
<dbReference type="InterPro" id="IPR010982">
    <property type="entry name" value="Lambda_DNA-bd_dom_sf"/>
</dbReference>
<dbReference type="Proteomes" id="UP000071927">
    <property type="component" value="Unassembled WGS sequence"/>
</dbReference>